<evidence type="ECO:0000313" key="2">
    <source>
        <dbReference type="Proteomes" id="UP000054018"/>
    </source>
</evidence>
<dbReference type="InterPro" id="IPR009057">
    <property type="entry name" value="Homeodomain-like_sf"/>
</dbReference>
<dbReference type="HOGENOM" id="CLU_056788_9_0_1"/>
<protein>
    <submittedName>
        <fullName evidence="1">Uncharacterized protein</fullName>
    </submittedName>
</protein>
<dbReference type="OrthoDB" id="2641874at2759"/>
<gene>
    <name evidence="1" type="ORF">PISMIDRAFT_46804</name>
</gene>
<reference evidence="2" key="2">
    <citation type="submission" date="2015-01" db="EMBL/GenBank/DDBJ databases">
        <title>Evolutionary Origins and Diversification of the Mycorrhizal Mutualists.</title>
        <authorList>
            <consortium name="DOE Joint Genome Institute"/>
            <consortium name="Mycorrhizal Genomics Consortium"/>
            <person name="Kohler A."/>
            <person name="Kuo A."/>
            <person name="Nagy L.G."/>
            <person name="Floudas D."/>
            <person name="Copeland A."/>
            <person name="Barry K.W."/>
            <person name="Cichocki N."/>
            <person name="Veneault-Fourrey C."/>
            <person name="LaButti K."/>
            <person name="Lindquist E.A."/>
            <person name="Lipzen A."/>
            <person name="Lundell T."/>
            <person name="Morin E."/>
            <person name="Murat C."/>
            <person name="Riley R."/>
            <person name="Ohm R."/>
            <person name="Sun H."/>
            <person name="Tunlid A."/>
            <person name="Henrissat B."/>
            <person name="Grigoriev I.V."/>
            <person name="Hibbett D.S."/>
            <person name="Martin F."/>
        </authorList>
    </citation>
    <scope>NUCLEOTIDE SEQUENCE [LARGE SCALE GENOMIC DNA]</scope>
    <source>
        <strain evidence="2">441</strain>
    </source>
</reference>
<reference evidence="1 2" key="1">
    <citation type="submission" date="2014-04" db="EMBL/GenBank/DDBJ databases">
        <authorList>
            <consortium name="DOE Joint Genome Institute"/>
            <person name="Kuo A."/>
            <person name="Kohler A."/>
            <person name="Costa M.D."/>
            <person name="Nagy L.G."/>
            <person name="Floudas D."/>
            <person name="Copeland A."/>
            <person name="Barry K.W."/>
            <person name="Cichocki N."/>
            <person name="Veneault-Fourrey C."/>
            <person name="LaButti K."/>
            <person name="Lindquist E.A."/>
            <person name="Lipzen A."/>
            <person name="Lundell T."/>
            <person name="Morin E."/>
            <person name="Murat C."/>
            <person name="Sun H."/>
            <person name="Tunlid A."/>
            <person name="Henrissat B."/>
            <person name="Grigoriev I.V."/>
            <person name="Hibbett D.S."/>
            <person name="Martin F."/>
            <person name="Nordberg H.P."/>
            <person name="Cantor M.N."/>
            <person name="Hua S.X."/>
        </authorList>
    </citation>
    <scope>NUCLEOTIDE SEQUENCE [LARGE SCALE GENOMIC DNA]</scope>
    <source>
        <strain evidence="1 2">441</strain>
    </source>
</reference>
<keyword evidence="2" id="KW-1185">Reference proteome</keyword>
<dbReference type="STRING" id="765257.A0A0C9ZEW1"/>
<dbReference type="EMBL" id="KN833716">
    <property type="protein sequence ID" value="KIK24464.1"/>
    <property type="molecule type" value="Genomic_DNA"/>
</dbReference>
<name>A0A0C9ZEW1_9AGAM</name>
<proteinExistence type="predicted"/>
<dbReference type="Proteomes" id="UP000054018">
    <property type="component" value="Unassembled WGS sequence"/>
</dbReference>
<feature type="non-terminal residue" evidence="1">
    <location>
        <position position="90"/>
    </location>
</feature>
<dbReference type="AlphaFoldDB" id="A0A0C9ZEW1"/>
<accession>A0A0C9ZEW1</accession>
<dbReference type="SUPFAM" id="SSF46689">
    <property type="entry name" value="Homeodomain-like"/>
    <property type="match status" value="1"/>
</dbReference>
<organism evidence="1 2">
    <name type="scientific">Pisolithus microcarpus 441</name>
    <dbReference type="NCBI Taxonomy" id="765257"/>
    <lineage>
        <taxon>Eukaryota</taxon>
        <taxon>Fungi</taxon>
        <taxon>Dikarya</taxon>
        <taxon>Basidiomycota</taxon>
        <taxon>Agaricomycotina</taxon>
        <taxon>Agaricomycetes</taxon>
        <taxon>Agaricomycetidae</taxon>
        <taxon>Boletales</taxon>
        <taxon>Sclerodermatineae</taxon>
        <taxon>Pisolithaceae</taxon>
        <taxon>Pisolithus</taxon>
    </lineage>
</organism>
<sequence length="90" mass="10427">MPYGNRRHIPQAVKEQIVTMSAHMKPGRIAHVTGISTRTIRRTMELWWKTGLVKRTPLQQGQKRKLNALDIAYLEGCIERTPDIYVTELQ</sequence>
<evidence type="ECO:0000313" key="1">
    <source>
        <dbReference type="EMBL" id="KIK24464.1"/>
    </source>
</evidence>